<feature type="coiled-coil region" evidence="2">
    <location>
        <begin position="120"/>
        <end position="147"/>
    </location>
</feature>
<evidence type="ECO:0000313" key="6">
    <source>
        <dbReference type="Proteomes" id="UP000193077"/>
    </source>
</evidence>
<dbReference type="EMBL" id="FWFO01000001">
    <property type="protein sequence ID" value="SLN11081.1"/>
    <property type="molecule type" value="Genomic_DNA"/>
</dbReference>
<evidence type="ECO:0000313" key="5">
    <source>
        <dbReference type="EMBL" id="SLN11081.1"/>
    </source>
</evidence>
<organism evidence="5 6">
    <name type="scientific">Falsiruegeria litorea R37</name>
    <dbReference type="NCBI Taxonomy" id="1200284"/>
    <lineage>
        <taxon>Bacteria</taxon>
        <taxon>Pseudomonadati</taxon>
        <taxon>Pseudomonadota</taxon>
        <taxon>Alphaproteobacteria</taxon>
        <taxon>Rhodobacterales</taxon>
        <taxon>Roseobacteraceae</taxon>
        <taxon>Falsiruegeria</taxon>
    </lineage>
</organism>
<keyword evidence="6" id="KW-1185">Reference proteome</keyword>
<feature type="transmembrane region" description="Helical" evidence="3">
    <location>
        <begin position="29"/>
        <end position="48"/>
    </location>
</feature>
<dbReference type="Gene3D" id="2.40.30.170">
    <property type="match status" value="1"/>
</dbReference>
<dbReference type="Gene3D" id="1.10.287.470">
    <property type="entry name" value="Helix hairpin bin"/>
    <property type="match status" value="1"/>
</dbReference>
<dbReference type="PANTHER" id="PTHR30469:SF33">
    <property type="entry name" value="SLR1207 PROTEIN"/>
    <property type="match status" value="1"/>
</dbReference>
<evidence type="ECO:0000259" key="4">
    <source>
        <dbReference type="Pfam" id="PF25954"/>
    </source>
</evidence>
<gene>
    <name evidence="5" type="primary">yibH_1</name>
    <name evidence="5" type="ORF">TRL7639_00059</name>
</gene>
<keyword evidence="2" id="KW-0175">Coiled coil</keyword>
<dbReference type="Gene3D" id="2.40.50.100">
    <property type="match status" value="1"/>
</dbReference>
<evidence type="ECO:0000256" key="2">
    <source>
        <dbReference type="SAM" id="Coils"/>
    </source>
</evidence>
<keyword evidence="3" id="KW-1133">Transmembrane helix</keyword>
<evidence type="ECO:0000256" key="3">
    <source>
        <dbReference type="SAM" id="Phobius"/>
    </source>
</evidence>
<dbReference type="GO" id="GO:0015562">
    <property type="term" value="F:efflux transmembrane transporter activity"/>
    <property type="evidence" value="ECO:0007669"/>
    <property type="project" value="TreeGrafter"/>
</dbReference>
<sequence>MIMLLVGGYTGLLWVLVKVGVFPKWYGWMKISPIVVGVVAFMVIFLPLNWNAPMGGTVVTVGSVGIKPAVAGPVTEVVAVSHTPIAKGEVLFEIDKTPYAAAVQQAKAQLSLAQDQLTRKAKLLASNTVAEAEVEALRANVAVAEAAVTLAEVDLANATVRAPFDGIIPAMTLLSGNRVTPNVPVLAFLDIDKPVINLVLSQNQIRNVKPGQKAEAVFKAFPGQTFQGTVSGLYLTSPDAEYDLDGATPEVPAITDTTYVVVLNLETHGVTLPPGSSGQGLVLTDQGAKFQFINQLTLRMTTWLNFF</sequence>
<dbReference type="Proteomes" id="UP000193077">
    <property type="component" value="Unassembled WGS sequence"/>
</dbReference>
<evidence type="ECO:0000256" key="1">
    <source>
        <dbReference type="ARBA" id="ARBA00009477"/>
    </source>
</evidence>
<dbReference type="GO" id="GO:1990281">
    <property type="term" value="C:efflux pump complex"/>
    <property type="evidence" value="ECO:0007669"/>
    <property type="project" value="TreeGrafter"/>
</dbReference>
<dbReference type="Pfam" id="PF25954">
    <property type="entry name" value="Beta-barrel_RND_2"/>
    <property type="match status" value="1"/>
</dbReference>
<feature type="domain" description="CusB-like beta-barrel" evidence="4">
    <location>
        <begin position="200"/>
        <end position="233"/>
    </location>
</feature>
<keyword evidence="3" id="KW-0812">Transmembrane</keyword>
<dbReference type="InterPro" id="IPR058792">
    <property type="entry name" value="Beta-barrel_RND_2"/>
</dbReference>
<dbReference type="SUPFAM" id="SSF111369">
    <property type="entry name" value="HlyD-like secretion proteins"/>
    <property type="match status" value="1"/>
</dbReference>
<dbReference type="NCBIfam" id="TIGR01730">
    <property type="entry name" value="RND_mfp"/>
    <property type="match status" value="1"/>
</dbReference>
<keyword evidence="3" id="KW-0472">Membrane</keyword>
<dbReference type="RefSeq" id="WP_085793828.1">
    <property type="nucleotide sequence ID" value="NZ_FWFO01000001.1"/>
</dbReference>
<dbReference type="AlphaFoldDB" id="A0A1Y5R7Q9"/>
<accession>A0A1Y5R7Q9</accession>
<reference evidence="5 6" key="1">
    <citation type="submission" date="2017-03" db="EMBL/GenBank/DDBJ databases">
        <authorList>
            <person name="Afonso C.L."/>
            <person name="Miller P.J."/>
            <person name="Scott M.A."/>
            <person name="Spackman E."/>
            <person name="Goraichik I."/>
            <person name="Dimitrov K.M."/>
            <person name="Suarez D.L."/>
            <person name="Swayne D.E."/>
        </authorList>
    </citation>
    <scope>NUCLEOTIDE SEQUENCE [LARGE SCALE GENOMIC DNA]</scope>
    <source>
        <strain evidence="5 6">CECT 7639</strain>
    </source>
</reference>
<dbReference type="PANTHER" id="PTHR30469">
    <property type="entry name" value="MULTIDRUG RESISTANCE PROTEIN MDTA"/>
    <property type="match status" value="1"/>
</dbReference>
<name>A0A1Y5R7Q9_9RHOB</name>
<dbReference type="InterPro" id="IPR006143">
    <property type="entry name" value="RND_pump_MFP"/>
</dbReference>
<comment type="similarity">
    <text evidence="1">Belongs to the membrane fusion protein (MFP) (TC 8.A.1) family.</text>
</comment>
<proteinExistence type="inferred from homology"/>
<protein>
    <submittedName>
        <fullName evidence="5">Inner membrane protein YibH</fullName>
    </submittedName>
</protein>
<dbReference type="OrthoDB" id="9806939at2"/>